<accession>A0ACB7J3N7</accession>
<gene>
    <name evidence="1" type="ORF">CCMSSC00406_0007410</name>
</gene>
<dbReference type="Proteomes" id="UP000824881">
    <property type="component" value="Unassembled WGS sequence"/>
</dbReference>
<evidence type="ECO:0000313" key="1">
    <source>
        <dbReference type="EMBL" id="KAG9225179.1"/>
    </source>
</evidence>
<name>A0ACB7J3N7_PLECO</name>
<keyword evidence="2" id="KW-1185">Reference proteome</keyword>
<dbReference type="EMBL" id="WQMT02000003">
    <property type="protein sequence ID" value="KAG9225179.1"/>
    <property type="molecule type" value="Genomic_DNA"/>
</dbReference>
<proteinExistence type="predicted"/>
<protein>
    <submittedName>
        <fullName evidence="1">Uncharacterized protein</fullName>
    </submittedName>
</protein>
<organism evidence="1 2">
    <name type="scientific">Pleurotus cornucopiae</name>
    <name type="common">Cornucopia mushroom</name>
    <dbReference type="NCBI Taxonomy" id="5321"/>
    <lineage>
        <taxon>Eukaryota</taxon>
        <taxon>Fungi</taxon>
        <taxon>Dikarya</taxon>
        <taxon>Basidiomycota</taxon>
        <taxon>Agaricomycotina</taxon>
        <taxon>Agaricomycetes</taxon>
        <taxon>Agaricomycetidae</taxon>
        <taxon>Agaricales</taxon>
        <taxon>Pleurotineae</taxon>
        <taxon>Pleurotaceae</taxon>
        <taxon>Pleurotus</taxon>
    </lineage>
</organism>
<evidence type="ECO:0000313" key="2">
    <source>
        <dbReference type="Proteomes" id="UP000824881"/>
    </source>
</evidence>
<reference evidence="1 2" key="1">
    <citation type="journal article" date="2021" name="Appl. Environ. Microbiol.">
        <title>Genetic linkage and physical mapping for an oyster mushroom Pleurotus cornucopiae and QTL analysis for the trait cap color.</title>
        <authorList>
            <person name="Zhang Y."/>
            <person name="Gao W."/>
            <person name="Sonnenberg A."/>
            <person name="Chen Q."/>
            <person name="Zhang J."/>
            <person name="Huang C."/>
        </authorList>
    </citation>
    <scope>NUCLEOTIDE SEQUENCE [LARGE SCALE GENOMIC DNA]</scope>
    <source>
        <strain evidence="1">CCMSSC00406</strain>
    </source>
</reference>
<comment type="caution">
    <text evidence="1">The sequence shown here is derived from an EMBL/GenBank/DDBJ whole genome shotgun (WGS) entry which is preliminary data.</text>
</comment>
<sequence>MGLKLNHAGAEPLTSSIIFPFVNQAVRESGITGGDETKTGYYAGAIESIFFVAECLTVVYWGRLSDRIGRKPVMLIGLIGLAISMITFGLSKSYWLLFLSRFIQGMSNGNMGMAKNIIAETTDESNIADAFACLPLIWSIGGTVGPIIGGTLSNPSTSYPSSIFATWPLFVNHPYLLPCMVAAIYSLVSLTVGLLWLDESHPGLVSREKQLTGDDFESSVYPTCADITMPHDELSVDAPSESTPLLPPSPSSTTVSLPSSISSSTTVSHSSKTLLSIPSIRFSIINLAFLAFADQSCQVILPLFFSTPTSLYGLALRPYAIGVTLGVFGILNGLIQVYALGWLTSRFGSTKVYQWGFAGLLGAFSMYIVVGEAVRIRGEVDTVVWGLVVVLLAFFSQYYMSWGSIYPILVSTSPTPSTLATITALGQIATSTMRSVSPSFASSLFAFSMQMREYYRDDKHHPSGGGNVGRVRGDLDVWEVVQVASREELRGSSMFVYVDCDIDLNSHEVDVSVKGYFNIAFSSSCLEDGRSKLVITTRKKGWKRKIWGNDSNDEGSNSNTSKLYKMQHFLKLASLLTVVAMTVSGNPLVQPEPSMSVNEAGSVPVNIMTTKELRNWIRTTQGEFKFIGEKFDLEDNPLTSRDAEFATVTFCSNRNGGDCNPPCTTFSGSGACISAPNTNCLVATSEVQFCGSPGCGGICNSFNSCGTRLNNNFCFTPGTQSIRVP</sequence>